<dbReference type="InterPro" id="IPR036318">
    <property type="entry name" value="FAD-bd_PCMH-like_sf"/>
</dbReference>
<evidence type="ECO:0000313" key="6">
    <source>
        <dbReference type="EMBL" id="CAA9356192.1"/>
    </source>
</evidence>
<dbReference type="AlphaFoldDB" id="A0A6J4MCT7"/>
<dbReference type="GO" id="GO:0050660">
    <property type="term" value="F:flavin adenine dinucleotide binding"/>
    <property type="evidence" value="ECO:0007669"/>
    <property type="project" value="InterPro"/>
</dbReference>
<name>A0A6J4MCT7_9ACTN</name>
<gene>
    <name evidence="6" type="ORF">AVDCRST_MAG36-2320</name>
</gene>
<dbReference type="GO" id="GO:0016491">
    <property type="term" value="F:oxidoreductase activity"/>
    <property type="evidence" value="ECO:0007669"/>
    <property type="project" value="UniProtKB-KW"/>
</dbReference>
<dbReference type="InterPro" id="IPR016169">
    <property type="entry name" value="FAD-bd_PCMH_sub2"/>
</dbReference>
<dbReference type="PANTHER" id="PTHR42973:SF39">
    <property type="entry name" value="FAD-BINDING PCMH-TYPE DOMAIN-CONTAINING PROTEIN"/>
    <property type="match status" value="1"/>
</dbReference>
<accession>A0A6J4MCT7</accession>
<evidence type="ECO:0000256" key="3">
    <source>
        <dbReference type="ARBA" id="ARBA00022630"/>
    </source>
</evidence>
<evidence type="ECO:0000256" key="1">
    <source>
        <dbReference type="ARBA" id="ARBA00001974"/>
    </source>
</evidence>
<keyword evidence="4" id="KW-0274">FAD</keyword>
<dbReference type="PANTHER" id="PTHR42973">
    <property type="entry name" value="BINDING OXIDOREDUCTASE, PUTATIVE (AFU_ORTHOLOGUE AFUA_1G17690)-RELATED"/>
    <property type="match status" value="1"/>
</dbReference>
<dbReference type="SUPFAM" id="SSF56176">
    <property type="entry name" value="FAD-binding/transporter-associated domain-like"/>
    <property type="match status" value="1"/>
</dbReference>
<dbReference type="Gene3D" id="3.40.462.20">
    <property type="match status" value="1"/>
</dbReference>
<keyword evidence="5" id="KW-0560">Oxidoreductase</keyword>
<sequence length="292" mass="31515">MVDGLGRLRHVSAAEDPELFWAVRGGGGDFGIITRIELRLYPAAQVYGGRLLWPADRMREVLHAFRAVTAAAPPELSVWFHAYQFPALLEVPEPLRGNPFSSVAVAHIGSAEEAEAALAPLRAVPGVVLDLMREVPIGCLGDITSEPTEPMPGVETSRLLERLDDQLIEELVATVGPGSGSPLPIVQLRHLGGAFRDRTPSGGCFGPVPEEYLLWALGVPVNDALTEAVTTRFSLLEQVTERCASGRTLLAFLGARPTTAWWSHHTRAQLVAAKKRSDPKGVIRSNRPVCSA</sequence>
<dbReference type="Gene3D" id="3.30.465.10">
    <property type="match status" value="1"/>
</dbReference>
<comment type="cofactor">
    <cofactor evidence="1">
        <name>FAD</name>
        <dbReference type="ChEBI" id="CHEBI:57692"/>
    </cofactor>
</comment>
<dbReference type="InterPro" id="IPR050416">
    <property type="entry name" value="FAD-linked_Oxidoreductase"/>
</dbReference>
<dbReference type="EMBL" id="CADCUH010000153">
    <property type="protein sequence ID" value="CAA9356192.1"/>
    <property type="molecule type" value="Genomic_DNA"/>
</dbReference>
<proteinExistence type="inferred from homology"/>
<keyword evidence="3" id="KW-0285">Flavoprotein</keyword>
<evidence type="ECO:0000256" key="4">
    <source>
        <dbReference type="ARBA" id="ARBA00022827"/>
    </source>
</evidence>
<evidence type="ECO:0000256" key="5">
    <source>
        <dbReference type="ARBA" id="ARBA00023002"/>
    </source>
</evidence>
<protein>
    <recommendedName>
        <fullName evidence="7">FAD-binding PCMH-type domain-containing protein</fullName>
    </recommendedName>
</protein>
<evidence type="ECO:0008006" key="7">
    <source>
        <dbReference type="Google" id="ProtNLM"/>
    </source>
</evidence>
<evidence type="ECO:0000256" key="2">
    <source>
        <dbReference type="ARBA" id="ARBA00005466"/>
    </source>
</evidence>
<comment type="similarity">
    <text evidence="2">Belongs to the oxygen-dependent FAD-linked oxidoreductase family.</text>
</comment>
<organism evidence="6">
    <name type="scientific">uncultured Nocardioidaceae bacterium</name>
    <dbReference type="NCBI Taxonomy" id="253824"/>
    <lineage>
        <taxon>Bacteria</taxon>
        <taxon>Bacillati</taxon>
        <taxon>Actinomycetota</taxon>
        <taxon>Actinomycetes</taxon>
        <taxon>Propionibacteriales</taxon>
        <taxon>Nocardioidaceae</taxon>
        <taxon>environmental samples</taxon>
    </lineage>
</organism>
<reference evidence="6" key="1">
    <citation type="submission" date="2020-02" db="EMBL/GenBank/DDBJ databases">
        <authorList>
            <person name="Meier V. D."/>
        </authorList>
    </citation>
    <scope>NUCLEOTIDE SEQUENCE</scope>
    <source>
        <strain evidence="6">AVDCRST_MAG36</strain>
    </source>
</reference>